<feature type="region of interest" description="Disordered" evidence="1">
    <location>
        <begin position="256"/>
        <end position="427"/>
    </location>
</feature>
<protein>
    <submittedName>
        <fullName evidence="2">Uncharacterized protein</fullName>
    </submittedName>
</protein>
<reference evidence="2 3" key="1">
    <citation type="submission" date="2024-01" db="EMBL/GenBank/DDBJ databases">
        <title>Genome assemblies of Stephania.</title>
        <authorList>
            <person name="Yang L."/>
        </authorList>
    </citation>
    <scope>NUCLEOTIDE SEQUENCE [LARGE SCALE GENOMIC DNA]</scope>
    <source>
        <strain evidence="2">JXDWG</strain>
        <tissue evidence="2">Leaf</tissue>
    </source>
</reference>
<feature type="region of interest" description="Disordered" evidence="1">
    <location>
        <begin position="86"/>
        <end position="235"/>
    </location>
</feature>
<feature type="compositionally biased region" description="Basic and acidic residues" evidence="1">
    <location>
        <begin position="101"/>
        <end position="118"/>
    </location>
</feature>
<evidence type="ECO:0000256" key="1">
    <source>
        <dbReference type="SAM" id="MobiDB-lite"/>
    </source>
</evidence>
<feature type="compositionally biased region" description="Polar residues" evidence="1">
    <location>
        <begin position="318"/>
        <end position="349"/>
    </location>
</feature>
<evidence type="ECO:0000313" key="2">
    <source>
        <dbReference type="EMBL" id="KAK9082849.1"/>
    </source>
</evidence>
<feature type="compositionally biased region" description="Polar residues" evidence="1">
    <location>
        <begin position="218"/>
        <end position="229"/>
    </location>
</feature>
<keyword evidence="3" id="KW-1185">Reference proteome</keyword>
<sequence length="459" mass="50197">MGCFLACFGSSKDDRKRRKKPQNRVLPRDQRNVVYEALKPGVSAKEDEVENNISSSSVADPREKLEEQLSFGARKKVTFDLNIKAYEEVSKQETEETAVDGEAKEREKKEEGAAEAKRSQSPANSADDSATSSMGSYPSNHRYQNCSNSDDECDELDGEESDLDEEDYEFSDDEEDGDEQPFGVESSESFFSLPTEPKGGGSSTLNDDKEVNSPFRAPQQQPICSNPSSARDRSNYVHSVLNPVENLSQWKVVKAKPGGTPLKPLKENTNLEDLNIPISSEPSFKSSSSSSWKKTSFDQSTTPPPPPPPKQEVAVDASLSNWLSSTESTPSIKTKNTSTESPISVSPESLQDRPILGALTMEEIKQLSAASSSPRKSPTWSPDDKPILGTVGSYWSHTGQTTNSSSSGSSDCVGGIPNTTSKYREDKRVNWHSTPFEARLERALTTGAAEAYSTYPTSL</sequence>
<feature type="compositionally biased region" description="Polar residues" evidence="1">
    <location>
        <begin position="393"/>
        <end position="403"/>
    </location>
</feature>
<dbReference type="GO" id="GO:0007142">
    <property type="term" value="P:male meiosis II"/>
    <property type="evidence" value="ECO:0007669"/>
    <property type="project" value="InterPro"/>
</dbReference>
<dbReference type="AlphaFoldDB" id="A0AAP0DXE8"/>
<dbReference type="PANTHER" id="PTHR33318:SF4">
    <property type="entry name" value="OS04G0511700 PROTEIN"/>
    <property type="match status" value="1"/>
</dbReference>
<dbReference type="Proteomes" id="UP001419268">
    <property type="component" value="Unassembled WGS sequence"/>
</dbReference>
<dbReference type="PANTHER" id="PTHR33318">
    <property type="entry name" value="ASPARTYL/GLUTAMYL-TRNA(ASN/GLN) AMIDOTRANSFERASE SUBUNIT"/>
    <property type="match status" value="1"/>
</dbReference>
<feature type="compositionally biased region" description="Polar residues" evidence="1">
    <location>
        <begin position="119"/>
        <end position="148"/>
    </location>
</feature>
<feature type="region of interest" description="Disordered" evidence="1">
    <location>
        <begin position="11"/>
        <end position="63"/>
    </location>
</feature>
<accession>A0AAP0DXE8</accession>
<gene>
    <name evidence="2" type="ORF">Scep_029320</name>
</gene>
<dbReference type="InterPro" id="IPR039300">
    <property type="entry name" value="JASON"/>
</dbReference>
<feature type="compositionally biased region" description="Low complexity" evidence="1">
    <location>
        <begin position="279"/>
        <end position="294"/>
    </location>
</feature>
<proteinExistence type="predicted"/>
<comment type="caution">
    <text evidence="2">The sequence shown here is derived from an EMBL/GenBank/DDBJ whole genome shotgun (WGS) entry which is preliminary data.</text>
</comment>
<evidence type="ECO:0000313" key="3">
    <source>
        <dbReference type="Proteomes" id="UP001419268"/>
    </source>
</evidence>
<feature type="compositionally biased region" description="Polar residues" evidence="1">
    <location>
        <begin position="368"/>
        <end position="380"/>
    </location>
</feature>
<name>A0AAP0DXE8_9MAGN</name>
<organism evidence="2 3">
    <name type="scientific">Stephania cephalantha</name>
    <dbReference type="NCBI Taxonomy" id="152367"/>
    <lineage>
        <taxon>Eukaryota</taxon>
        <taxon>Viridiplantae</taxon>
        <taxon>Streptophyta</taxon>
        <taxon>Embryophyta</taxon>
        <taxon>Tracheophyta</taxon>
        <taxon>Spermatophyta</taxon>
        <taxon>Magnoliopsida</taxon>
        <taxon>Ranunculales</taxon>
        <taxon>Menispermaceae</taxon>
        <taxon>Menispermoideae</taxon>
        <taxon>Cissampelideae</taxon>
        <taxon>Stephania</taxon>
    </lineage>
</organism>
<dbReference type="EMBL" id="JBBNAG010000013">
    <property type="protein sequence ID" value="KAK9082849.1"/>
    <property type="molecule type" value="Genomic_DNA"/>
</dbReference>
<feature type="compositionally biased region" description="Acidic residues" evidence="1">
    <location>
        <begin position="149"/>
        <end position="179"/>
    </location>
</feature>